<dbReference type="EMBL" id="CAID01000017">
    <property type="protein sequence ID" value="CEG00545.1"/>
    <property type="molecule type" value="Genomic_DNA"/>
</dbReference>
<evidence type="ECO:0000256" key="1">
    <source>
        <dbReference type="SAM" id="MobiDB-lite"/>
    </source>
</evidence>
<evidence type="ECO:0000313" key="2">
    <source>
        <dbReference type="EMBL" id="CEG00545.1"/>
    </source>
</evidence>
<protein>
    <submittedName>
        <fullName evidence="2">Unnamed product</fullName>
    </submittedName>
</protein>
<dbReference type="KEGG" id="ota:OT_ostta17g00920"/>
<dbReference type="AlphaFoldDB" id="A0A096P8E0"/>
<dbReference type="FunCoup" id="A0A096P8E0">
    <property type="interactions" value="412"/>
</dbReference>
<dbReference type="InterPro" id="IPR055323">
    <property type="entry name" value="C57A10.07/YOR238W"/>
</dbReference>
<evidence type="ECO:0000313" key="3">
    <source>
        <dbReference type="Proteomes" id="UP000009170"/>
    </source>
</evidence>
<sequence length="382" mass="42074">MGTRARDGAFAAYRFGDVGTSVDCELASENTGTWRRPVDGRRGRSSDGWRADDDGGGQAKERRWRRRPSGALEGIRAWGRANDRAVWLALTACVVAGRWAIAGGRGRGGTAPGAVGVTPVMRRSVLERAIPSVMGMEEVEELIIVPGSAVYSGRDFSAAKEETSWALGAYQLVQGEARTFLEHMEIGVKAAAKNQRSMLIFSGGKTSREAGSLSEAASYWQVARAFEWFGADASVERRTFTEEYARDSLENLLFSMCRFFEISRQFPKKITVVGYQVKSERFSQHLQALGFPSGNFSYIGTTAVNEAEMKAGEVRLRAAYAQDPYGCRGDLAAKRLQRDPFNVGAPYSTQVKVLSALWLHINTCSQRLFKDKLPWSPGVILR</sequence>
<dbReference type="RefSeq" id="XP_003083861.2">
    <property type="nucleotide sequence ID" value="XM_003083813.2"/>
</dbReference>
<reference evidence="2 3" key="2">
    <citation type="journal article" date="2014" name="BMC Genomics">
        <title>An improved genome of the model marine alga Ostreococcus tauri unfolds by assessing Illumina de novo assemblies.</title>
        <authorList>
            <person name="Blanc-Mathieu R."/>
            <person name="Verhelst B."/>
            <person name="Derelle E."/>
            <person name="Rombauts S."/>
            <person name="Bouget F.Y."/>
            <person name="Carre I."/>
            <person name="Chateau A."/>
            <person name="Eyre-Walker A."/>
            <person name="Grimsley N."/>
            <person name="Moreau H."/>
            <person name="Piegu B."/>
            <person name="Rivals E."/>
            <person name="Schackwitz W."/>
            <person name="Van de Peer Y."/>
            <person name="Piganeau G."/>
        </authorList>
    </citation>
    <scope>NUCLEOTIDE SEQUENCE [LARGE SCALE GENOMIC DNA]</scope>
    <source>
        <strain evidence="3">OTTH 0595 / CCAP 157/2 / RCC745</strain>
    </source>
</reference>
<reference evidence="3" key="1">
    <citation type="journal article" date="2006" name="Proc. Natl. Acad. Sci. U.S.A.">
        <title>Genome analysis of the smallest free-living eukaryote Ostreococcus tauri unveils many unique features.</title>
        <authorList>
            <person name="Derelle E."/>
            <person name="Ferraz C."/>
            <person name="Rombauts S."/>
            <person name="Rouze P."/>
            <person name="Worden A.Z."/>
            <person name="Robbens S."/>
            <person name="Partensky F."/>
            <person name="Degroeve S."/>
            <person name="Echeynie S."/>
            <person name="Cooke R."/>
            <person name="Saeys Y."/>
            <person name="Wuyts J."/>
            <person name="Jabbari K."/>
            <person name="Bowler C."/>
            <person name="Panaud O."/>
            <person name="Piegu B."/>
            <person name="Ball S.G."/>
            <person name="Ral J.-P."/>
            <person name="Bouget F.-Y."/>
            <person name="Piganeau G."/>
            <person name="De Baets B."/>
            <person name="Picard A."/>
            <person name="Delseny M."/>
            <person name="Demaille J."/>
            <person name="Van de Peer Y."/>
            <person name="Moreau H."/>
        </authorList>
    </citation>
    <scope>NUCLEOTIDE SEQUENCE [LARGE SCALE GENOMIC DNA]</scope>
    <source>
        <strain evidence="3">OTTH 0595 / CCAP 157/2 / RCC745</strain>
    </source>
</reference>
<dbReference type="PANTHER" id="PTHR28110">
    <property type="entry name" value="TRANSMEMBRANE PROTEIN"/>
    <property type="match status" value="1"/>
</dbReference>
<dbReference type="InParanoid" id="A0A096P8E0"/>
<dbReference type="Proteomes" id="UP000009170">
    <property type="component" value="Unassembled WGS sequence"/>
</dbReference>
<gene>
    <name evidence="2" type="ORF">OT_ostta17g00920</name>
</gene>
<feature type="region of interest" description="Disordered" evidence="1">
    <location>
        <begin position="28"/>
        <end position="65"/>
    </location>
</feature>
<keyword evidence="3" id="KW-1185">Reference proteome</keyword>
<dbReference type="OrthoDB" id="4347at2759"/>
<comment type="caution">
    <text evidence="2">The sequence shown here is derived from an EMBL/GenBank/DDBJ whole genome shotgun (WGS) entry which is preliminary data.</text>
</comment>
<feature type="compositionally biased region" description="Basic and acidic residues" evidence="1">
    <location>
        <begin position="36"/>
        <end position="53"/>
    </location>
</feature>
<name>A0A096P8E0_OSTTA</name>
<proteinExistence type="predicted"/>
<dbReference type="GO" id="GO:0005737">
    <property type="term" value="C:cytoplasm"/>
    <property type="evidence" value="ECO:0007669"/>
    <property type="project" value="TreeGrafter"/>
</dbReference>
<dbReference type="PANTHER" id="PTHR28110:SF1">
    <property type="entry name" value="TRANSMEMBRANE PROTEIN"/>
    <property type="match status" value="1"/>
</dbReference>
<dbReference type="GeneID" id="9831281"/>
<accession>A0A096P8E0</accession>
<organism evidence="2 3">
    <name type="scientific">Ostreococcus tauri</name>
    <name type="common">Marine green alga</name>
    <dbReference type="NCBI Taxonomy" id="70448"/>
    <lineage>
        <taxon>Eukaryota</taxon>
        <taxon>Viridiplantae</taxon>
        <taxon>Chlorophyta</taxon>
        <taxon>Mamiellophyceae</taxon>
        <taxon>Mamiellales</taxon>
        <taxon>Bathycoccaceae</taxon>
        <taxon>Ostreococcus</taxon>
    </lineage>
</organism>